<evidence type="ECO:0000256" key="9">
    <source>
        <dbReference type="ARBA" id="ARBA00040743"/>
    </source>
</evidence>
<keyword evidence="3" id="KW-0997">Cell inner membrane</keyword>
<dbReference type="InterPro" id="IPR046357">
    <property type="entry name" value="PPIase_dom_sf"/>
</dbReference>
<dbReference type="InterPro" id="IPR027304">
    <property type="entry name" value="Trigger_fact/SurA_dom_sf"/>
</dbReference>
<dbReference type="Gene3D" id="1.10.4030.10">
    <property type="entry name" value="Porin chaperone SurA, peptide-binding domain"/>
    <property type="match status" value="1"/>
</dbReference>
<sequence length="640" mass="70902">MFDFIRKHLKLVMIGFFPLVIFAFVLVGIDPSMLHQRSAVVAKVGGVEITQNEWDYEHTRFADLARAQNSQISPALLDSPAQRYAVLERMVRDQVMTDVVRERRYLVSNGLLARELQNQPEIAALRDANGRIDTTAYREMLRANGLTAESYEANVRYQIALQQVLGIVQQSSLATPVQSALAANALFQRRNVGIQRFAPADFAAKVAVTDDALRAYYDAHQSQFQRPELLDVQYVALNLSDVANTIQIAEDELRSYYDNNKAAYAQSKEKRQARHILYATDASMSSEQRAQIRAKADAALAKLRQDPGQFAAIAKAESEDPGTRDAGGDLGFFERGAMVPEFDAAVFSMEQGAISEVIPTEYGFHIIELVKVDPAKIPAYEELRERLLQDVKNNQARSQFIEKAEQMRNLAHEQPNSLQPLVDELGLRIQTSNGIAQAPAPDAPKELQSPAVLDALFAPRAKQDKENIEAVDTGSEQIVTARVQQVHPAQVQPFEQVREQVQQLYVAQESAKLAQAAGEAALQSGKADAAAIRADESVAISRQNAHGLDAASIEQIMLQPVARLPQLLGLPQNDGSYLVVQVKDVAPLLDPSQDAQEQQLLQAGYDMQLAQMLTAAETSAYYETLKHDYKAEFLVQRPKP</sequence>
<protein>
    <recommendedName>
        <fullName evidence="9">Periplasmic chaperone PpiD</fullName>
    </recommendedName>
    <alternativeName>
        <fullName evidence="10">Periplasmic folding chaperone</fullName>
    </alternativeName>
</protein>
<dbReference type="PANTHER" id="PTHR47529">
    <property type="entry name" value="PEPTIDYL-PROLYL CIS-TRANS ISOMERASE D"/>
    <property type="match status" value="1"/>
</dbReference>
<keyword evidence="11 14" id="KW-0413">Isomerase</keyword>
<dbReference type="GO" id="GO:0005886">
    <property type="term" value="C:plasma membrane"/>
    <property type="evidence" value="ECO:0007669"/>
    <property type="project" value="UniProtKB-SubCell"/>
</dbReference>
<reference evidence="14 15" key="1">
    <citation type="submission" date="2018-10" db="EMBL/GenBank/DDBJ databases">
        <title>Comamonadaceae CDC group NO-1 genome sequencing and assembly.</title>
        <authorList>
            <person name="Bernier A.-M."/>
            <person name="Bernard K."/>
        </authorList>
    </citation>
    <scope>NUCLEOTIDE SEQUENCE [LARGE SCALE GENOMIC DNA]</scope>
    <source>
        <strain evidence="14 15">NML970147</strain>
    </source>
</reference>
<dbReference type="SUPFAM" id="SSF54534">
    <property type="entry name" value="FKBP-like"/>
    <property type="match status" value="1"/>
</dbReference>
<comment type="similarity">
    <text evidence="8">Belongs to the PpiD chaperone family.</text>
</comment>
<evidence type="ECO:0000256" key="8">
    <source>
        <dbReference type="ARBA" id="ARBA00038408"/>
    </source>
</evidence>
<dbReference type="Pfam" id="PF13624">
    <property type="entry name" value="SurA_N_3"/>
    <property type="match status" value="1"/>
</dbReference>
<proteinExistence type="inferred from homology"/>
<evidence type="ECO:0000256" key="11">
    <source>
        <dbReference type="PROSITE-ProRule" id="PRU00278"/>
    </source>
</evidence>
<keyword evidence="11" id="KW-0697">Rotamase</keyword>
<keyword evidence="5 12" id="KW-1133">Transmembrane helix</keyword>
<dbReference type="PROSITE" id="PS50198">
    <property type="entry name" value="PPIC_PPIASE_2"/>
    <property type="match status" value="1"/>
</dbReference>
<evidence type="ECO:0000256" key="7">
    <source>
        <dbReference type="ARBA" id="ARBA00023186"/>
    </source>
</evidence>
<keyword evidence="2" id="KW-1003">Cell membrane</keyword>
<feature type="transmembrane region" description="Helical" evidence="12">
    <location>
        <begin position="12"/>
        <end position="29"/>
    </location>
</feature>
<dbReference type="PANTHER" id="PTHR47529:SF1">
    <property type="entry name" value="PERIPLASMIC CHAPERONE PPID"/>
    <property type="match status" value="1"/>
</dbReference>
<dbReference type="InterPro" id="IPR052029">
    <property type="entry name" value="PpiD_chaperone"/>
</dbReference>
<evidence type="ECO:0000313" key="15">
    <source>
        <dbReference type="Proteomes" id="UP000267521"/>
    </source>
</evidence>
<evidence type="ECO:0000256" key="6">
    <source>
        <dbReference type="ARBA" id="ARBA00023136"/>
    </source>
</evidence>
<evidence type="ECO:0000256" key="10">
    <source>
        <dbReference type="ARBA" id="ARBA00042775"/>
    </source>
</evidence>
<feature type="domain" description="PpiC" evidence="13">
    <location>
        <begin position="268"/>
        <end position="371"/>
    </location>
</feature>
<dbReference type="InterPro" id="IPR000297">
    <property type="entry name" value="PPIase_PpiC"/>
</dbReference>
<dbReference type="AlphaFoldDB" id="A0A3M6PUJ0"/>
<evidence type="ECO:0000256" key="3">
    <source>
        <dbReference type="ARBA" id="ARBA00022519"/>
    </source>
</evidence>
<dbReference type="GO" id="GO:0003755">
    <property type="term" value="F:peptidyl-prolyl cis-trans isomerase activity"/>
    <property type="evidence" value="ECO:0007669"/>
    <property type="project" value="UniProtKB-KW"/>
</dbReference>
<dbReference type="SUPFAM" id="SSF109998">
    <property type="entry name" value="Triger factor/SurA peptide-binding domain-like"/>
    <property type="match status" value="1"/>
</dbReference>
<keyword evidence="4 12" id="KW-0812">Transmembrane</keyword>
<dbReference type="Gene3D" id="3.10.50.40">
    <property type="match status" value="1"/>
</dbReference>
<evidence type="ECO:0000313" key="14">
    <source>
        <dbReference type="EMBL" id="RMW94809.1"/>
    </source>
</evidence>
<evidence type="ECO:0000259" key="13">
    <source>
        <dbReference type="PROSITE" id="PS50198"/>
    </source>
</evidence>
<evidence type="ECO:0000256" key="4">
    <source>
        <dbReference type="ARBA" id="ARBA00022692"/>
    </source>
</evidence>
<evidence type="ECO:0000256" key="1">
    <source>
        <dbReference type="ARBA" id="ARBA00004382"/>
    </source>
</evidence>
<evidence type="ECO:0000256" key="5">
    <source>
        <dbReference type="ARBA" id="ARBA00022989"/>
    </source>
</evidence>
<dbReference type="Proteomes" id="UP000267521">
    <property type="component" value="Unassembled WGS sequence"/>
</dbReference>
<evidence type="ECO:0000256" key="2">
    <source>
        <dbReference type="ARBA" id="ARBA00022475"/>
    </source>
</evidence>
<dbReference type="RefSeq" id="WP_122239462.1">
    <property type="nucleotide sequence ID" value="NZ_RDQM01000021.1"/>
</dbReference>
<name>A0A3M6PUJ0_9BURK</name>
<dbReference type="EMBL" id="RDQM01000021">
    <property type="protein sequence ID" value="RMW94809.1"/>
    <property type="molecule type" value="Genomic_DNA"/>
</dbReference>
<keyword evidence="7" id="KW-0143">Chaperone</keyword>
<accession>A0A3M6PUJ0</accession>
<gene>
    <name evidence="14" type="ORF">EBQ26_12005</name>
</gene>
<comment type="subcellular location">
    <subcellularLocation>
        <location evidence="1">Cell inner membrane</location>
        <topology evidence="1">Single-pass type II membrane protein</topology>
        <orientation evidence="1">Periplasmic side</orientation>
    </subcellularLocation>
</comment>
<organism evidence="14 15">
    <name type="scientific">Allofranklinella schreckenbergeri</name>
    <dbReference type="NCBI Taxonomy" id="1076744"/>
    <lineage>
        <taxon>Bacteria</taxon>
        <taxon>Pseudomonadati</taxon>
        <taxon>Pseudomonadota</taxon>
        <taxon>Betaproteobacteria</taxon>
        <taxon>Burkholderiales</taxon>
        <taxon>Comamonadaceae</taxon>
        <taxon>Allofranklinella</taxon>
    </lineage>
</organism>
<keyword evidence="6 12" id="KW-0472">Membrane</keyword>
<dbReference type="Pfam" id="PF00639">
    <property type="entry name" value="Rotamase"/>
    <property type="match status" value="1"/>
</dbReference>
<comment type="caution">
    <text evidence="14">The sequence shown here is derived from an EMBL/GenBank/DDBJ whole genome shotgun (WGS) entry which is preliminary data.</text>
</comment>
<evidence type="ECO:0000256" key="12">
    <source>
        <dbReference type="SAM" id="Phobius"/>
    </source>
</evidence>